<evidence type="ECO:0000256" key="1">
    <source>
        <dbReference type="SAM" id="MobiDB-lite"/>
    </source>
</evidence>
<evidence type="ECO:0000313" key="2">
    <source>
        <dbReference type="EMBL" id="KAF2553208.1"/>
    </source>
</evidence>
<organism evidence="2 3">
    <name type="scientific">Brassica cretica</name>
    <name type="common">Mustard</name>
    <dbReference type="NCBI Taxonomy" id="69181"/>
    <lineage>
        <taxon>Eukaryota</taxon>
        <taxon>Viridiplantae</taxon>
        <taxon>Streptophyta</taxon>
        <taxon>Embryophyta</taxon>
        <taxon>Tracheophyta</taxon>
        <taxon>Spermatophyta</taxon>
        <taxon>Magnoliopsida</taxon>
        <taxon>eudicotyledons</taxon>
        <taxon>Gunneridae</taxon>
        <taxon>Pentapetalae</taxon>
        <taxon>rosids</taxon>
        <taxon>malvids</taxon>
        <taxon>Brassicales</taxon>
        <taxon>Brassicaceae</taxon>
        <taxon>Brassiceae</taxon>
        <taxon>Brassica</taxon>
    </lineage>
</organism>
<dbReference type="AlphaFoldDB" id="A0A8S9HB44"/>
<protein>
    <submittedName>
        <fullName evidence="2">Uncharacterized protein</fullName>
    </submittedName>
</protein>
<reference evidence="2" key="1">
    <citation type="submission" date="2019-12" db="EMBL/GenBank/DDBJ databases">
        <title>Genome sequencing and annotation of Brassica cretica.</title>
        <authorList>
            <person name="Studholme D.J."/>
            <person name="Sarris P.F."/>
        </authorList>
    </citation>
    <scope>NUCLEOTIDE SEQUENCE</scope>
    <source>
        <strain evidence="2">PFS-001/15</strain>
        <tissue evidence="2">Leaf</tissue>
    </source>
</reference>
<gene>
    <name evidence="2" type="ORF">F2Q68_00035981</name>
</gene>
<dbReference type="EMBL" id="QGKW02001988">
    <property type="protein sequence ID" value="KAF2553208.1"/>
    <property type="molecule type" value="Genomic_DNA"/>
</dbReference>
<feature type="region of interest" description="Disordered" evidence="1">
    <location>
        <begin position="1"/>
        <end position="26"/>
    </location>
</feature>
<accession>A0A8S9HB44</accession>
<name>A0A8S9HB44_BRACR</name>
<feature type="compositionally biased region" description="Basic and acidic residues" evidence="1">
    <location>
        <begin position="1"/>
        <end position="12"/>
    </location>
</feature>
<evidence type="ECO:0000313" key="3">
    <source>
        <dbReference type="Proteomes" id="UP000712281"/>
    </source>
</evidence>
<sequence length="165" mass="17812">MNATRPHDHEIVETGPPRWTNRELDTNGTRAGSYRIASWLLTDRAASYRVANGLRLMSGADAVANGVASIGSRIIVETGPPKNEPRAATRTGTNTSYLRAGHELIGNVLIVGRELSDVVADGLRLKSRAPTAIGSSCFLSGCERIEADVANEQERDRELDELRSG</sequence>
<dbReference type="Proteomes" id="UP000712281">
    <property type="component" value="Unassembled WGS sequence"/>
</dbReference>
<comment type="caution">
    <text evidence="2">The sequence shown here is derived from an EMBL/GenBank/DDBJ whole genome shotgun (WGS) entry which is preliminary data.</text>
</comment>
<proteinExistence type="predicted"/>